<name>A0A0G0FGH1_9BACT</name>
<dbReference type="GO" id="GO:0006605">
    <property type="term" value="P:protein targeting"/>
    <property type="evidence" value="ECO:0007669"/>
    <property type="project" value="UniProtKB-UniRule"/>
</dbReference>
<keyword evidence="8 9" id="KW-0472">Membrane</keyword>
<protein>
    <recommendedName>
        <fullName evidence="9">Protein translocase subunit SecE</fullName>
    </recommendedName>
</protein>
<dbReference type="InterPro" id="IPR005807">
    <property type="entry name" value="SecE_bac"/>
</dbReference>
<dbReference type="Pfam" id="PF00584">
    <property type="entry name" value="SecE"/>
    <property type="match status" value="1"/>
</dbReference>
<evidence type="ECO:0000256" key="5">
    <source>
        <dbReference type="ARBA" id="ARBA00022927"/>
    </source>
</evidence>
<comment type="similarity">
    <text evidence="9">Belongs to the SecE/SEC61-gamma family.</text>
</comment>
<dbReference type="InterPro" id="IPR001901">
    <property type="entry name" value="Translocase_SecE/Sec61-g"/>
</dbReference>
<dbReference type="NCBIfam" id="TIGR00964">
    <property type="entry name" value="secE_bact"/>
    <property type="match status" value="1"/>
</dbReference>
<evidence type="ECO:0000313" key="10">
    <source>
        <dbReference type="EMBL" id="KKQ18118.1"/>
    </source>
</evidence>
<reference evidence="10 11" key="1">
    <citation type="journal article" date="2015" name="Nature">
        <title>rRNA introns, odd ribosomes, and small enigmatic genomes across a large radiation of phyla.</title>
        <authorList>
            <person name="Brown C.T."/>
            <person name="Hug L.A."/>
            <person name="Thomas B.C."/>
            <person name="Sharon I."/>
            <person name="Castelle C.J."/>
            <person name="Singh A."/>
            <person name="Wilkins M.J."/>
            <person name="Williams K.H."/>
            <person name="Banfield J.F."/>
        </authorList>
    </citation>
    <scope>NUCLEOTIDE SEQUENCE [LARGE SCALE GENOMIC DNA]</scope>
</reference>
<comment type="subunit">
    <text evidence="9">Component of the Sec protein translocase complex. Heterotrimer consisting of SecY, SecE and SecG subunits. The heterotrimers can form oligomers, although 1 heterotrimer is thought to be able to translocate proteins. Interacts with the ribosome. Interacts with SecDF, and other proteins may be involved. Interacts with SecA.</text>
</comment>
<evidence type="ECO:0000313" key="11">
    <source>
        <dbReference type="Proteomes" id="UP000034508"/>
    </source>
</evidence>
<dbReference type="PANTHER" id="PTHR33910:SF1">
    <property type="entry name" value="PROTEIN TRANSLOCASE SUBUNIT SECE"/>
    <property type="match status" value="1"/>
</dbReference>
<evidence type="ECO:0000256" key="2">
    <source>
        <dbReference type="ARBA" id="ARBA00022448"/>
    </source>
</evidence>
<evidence type="ECO:0000256" key="6">
    <source>
        <dbReference type="ARBA" id="ARBA00022989"/>
    </source>
</evidence>
<dbReference type="Proteomes" id="UP000034508">
    <property type="component" value="Unassembled WGS sequence"/>
</dbReference>
<evidence type="ECO:0000256" key="8">
    <source>
        <dbReference type="ARBA" id="ARBA00023136"/>
    </source>
</evidence>
<evidence type="ECO:0000256" key="4">
    <source>
        <dbReference type="ARBA" id="ARBA00022692"/>
    </source>
</evidence>
<keyword evidence="6 9" id="KW-1133">Transmembrane helix</keyword>
<comment type="function">
    <text evidence="9">Essential subunit of the Sec protein translocation channel SecYEG. Clamps together the 2 halves of SecY. May contact the channel plug during translocation.</text>
</comment>
<gene>
    <name evidence="9" type="primary">secE</name>
    <name evidence="10" type="ORF">US31_C0009G0017</name>
</gene>
<dbReference type="GO" id="GO:0043952">
    <property type="term" value="P:protein transport by the Sec complex"/>
    <property type="evidence" value="ECO:0007669"/>
    <property type="project" value="UniProtKB-UniRule"/>
</dbReference>
<evidence type="ECO:0000256" key="9">
    <source>
        <dbReference type="HAMAP-Rule" id="MF_00422"/>
    </source>
</evidence>
<sequence>MFSKITNYFISSYAELKKVIWPNRQEIISHTTIVIFSILISMGVIAALDFGLFSLLEILIYK</sequence>
<dbReference type="GO" id="GO:0008320">
    <property type="term" value="F:protein transmembrane transporter activity"/>
    <property type="evidence" value="ECO:0007669"/>
    <property type="project" value="UniProtKB-UniRule"/>
</dbReference>
<dbReference type="GO" id="GO:0065002">
    <property type="term" value="P:intracellular protein transmembrane transport"/>
    <property type="evidence" value="ECO:0007669"/>
    <property type="project" value="UniProtKB-UniRule"/>
</dbReference>
<dbReference type="PANTHER" id="PTHR33910">
    <property type="entry name" value="PROTEIN TRANSLOCASE SUBUNIT SECE"/>
    <property type="match status" value="1"/>
</dbReference>
<keyword evidence="3 9" id="KW-1003">Cell membrane</keyword>
<dbReference type="Gene3D" id="1.20.5.1030">
    <property type="entry name" value="Preprotein translocase secy subunit"/>
    <property type="match status" value="1"/>
</dbReference>
<evidence type="ECO:0000256" key="1">
    <source>
        <dbReference type="ARBA" id="ARBA00004370"/>
    </source>
</evidence>
<keyword evidence="5 9" id="KW-0653">Protein transport</keyword>
<keyword evidence="7 9" id="KW-0811">Translocation</keyword>
<dbReference type="AlphaFoldDB" id="A0A0G0FGH1"/>
<proteinExistence type="inferred from homology"/>
<organism evidence="10 11">
    <name type="scientific">Berkelbacteria bacterium GW2011_GWA1_36_9</name>
    <dbReference type="NCBI Taxonomy" id="1618331"/>
    <lineage>
        <taxon>Bacteria</taxon>
        <taxon>Candidatus Berkelbacteria</taxon>
    </lineage>
</organism>
<evidence type="ECO:0000256" key="3">
    <source>
        <dbReference type="ARBA" id="ARBA00022475"/>
    </source>
</evidence>
<keyword evidence="4 9" id="KW-0812">Transmembrane</keyword>
<dbReference type="InterPro" id="IPR038379">
    <property type="entry name" value="SecE_sf"/>
</dbReference>
<comment type="subcellular location">
    <subcellularLocation>
        <location evidence="9">Cell membrane</location>
        <topology evidence="9">Single-pass membrane protein</topology>
    </subcellularLocation>
    <subcellularLocation>
        <location evidence="1">Membrane</location>
    </subcellularLocation>
</comment>
<accession>A0A0G0FGH1</accession>
<dbReference type="EMBL" id="LBSM01000009">
    <property type="protein sequence ID" value="KKQ18118.1"/>
    <property type="molecule type" value="Genomic_DNA"/>
</dbReference>
<dbReference type="HAMAP" id="MF_00422">
    <property type="entry name" value="SecE"/>
    <property type="match status" value="1"/>
</dbReference>
<dbReference type="GO" id="GO:0005886">
    <property type="term" value="C:plasma membrane"/>
    <property type="evidence" value="ECO:0007669"/>
    <property type="project" value="UniProtKB-SubCell"/>
</dbReference>
<dbReference type="GO" id="GO:0009306">
    <property type="term" value="P:protein secretion"/>
    <property type="evidence" value="ECO:0007669"/>
    <property type="project" value="UniProtKB-UniRule"/>
</dbReference>
<evidence type="ECO:0000256" key="7">
    <source>
        <dbReference type="ARBA" id="ARBA00023010"/>
    </source>
</evidence>
<comment type="caution">
    <text evidence="10">The sequence shown here is derived from an EMBL/GenBank/DDBJ whole genome shotgun (WGS) entry which is preliminary data.</text>
</comment>
<keyword evidence="2 9" id="KW-0813">Transport</keyword>
<feature type="transmembrane region" description="Helical" evidence="9">
    <location>
        <begin position="33"/>
        <end position="60"/>
    </location>
</feature>